<evidence type="ECO:0000313" key="3">
    <source>
        <dbReference type="Proteomes" id="UP000248924"/>
    </source>
</evidence>
<dbReference type="Pfam" id="PF13560">
    <property type="entry name" value="HTH_31"/>
    <property type="match status" value="1"/>
</dbReference>
<feature type="domain" description="HTH cro/C1-type" evidence="1">
    <location>
        <begin position="27"/>
        <end position="81"/>
    </location>
</feature>
<organism evidence="2 3">
    <name type="scientific">Micromonospora craterilacus</name>
    <dbReference type="NCBI Taxonomy" id="1655439"/>
    <lineage>
        <taxon>Bacteria</taxon>
        <taxon>Bacillati</taxon>
        <taxon>Actinomycetota</taxon>
        <taxon>Actinomycetes</taxon>
        <taxon>Micromonosporales</taxon>
        <taxon>Micromonosporaceae</taxon>
        <taxon>Micromonospora</taxon>
    </lineage>
</organism>
<protein>
    <recommendedName>
        <fullName evidence="1">HTH cro/C1-type domain-containing protein</fullName>
    </recommendedName>
</protein>
<comment type="caution">
    <text evidence="2">The sequence shown here is derived from an EMBL/GenBank/DDBJ whole genome shotgun (WGS) entry which is preliminary data.</text>
</comment>
<proteinExistence type="predicted"/>
<dbReference type="InterPro" id="IPR001387">
    <property type="entry name" value="Cro/C1-type_HTH"/>
</dbReference>
<evidence type="ECO:0000313" key="2">
    <source>
        <dbReference type="EMBL" id="PZG13515.1"/>
    </source>
</evidence>
<reference evidence="2 3" key="1">
    <citation type="submission" date="2018-01" db="EMBL/GenBank/DDBJ databases">
        <title>Draft genome sequence of Jishengella sp. NA12.</title>
        <authorList>
            <person name="Sahin N."/>
            <person name="Ay H."/>
            <person name="Saygin H."/>
        </authorList>
    </citation>
    <scope>NUCLEOTIDE SEQUENCE [LARGE SCALE GENOMIC DNA]</scope>
    <source>
        <strain evidence="2 3">NA12</strain>
    </source>
</reference>
<dbReference type="CDD" id="cd00093">
    <property type="entry name" value="HTH_XRE"/>
    <property type="match status" value="1"/>
</dbReference>
<dbReference type="PROSITE" id="PS50943">
    <property type="entry name" value="HTH_CROC1"/>
    <property type="match status" value="1"/>
</dbReference>
<dbReference type="AlphaFoldDB" id="A0A2W2E8L4"/>
<gene>
    <name evidence="2" type="ORF">C1I95_23505</name>
</gene>
<dbReference type="InterPro" id="IPR010982">
    <property type="entry name" value="Lambda_DNA-bd_dom_sf"/>
</dbReference>
<dbReference type="EMBL" id="POTY01000174">
    <property type="protein sequence ID" value="PZG13515.1"/>
    <property type="molecule type" value="Genomic_DNA"/>
</dbReference>
<sequence>MLAWVKGQLMSDRQQLQEAKQALGRKLAAWRTTRQLIQGDLARKVHSSRSTVAMVERGRQVVDRIFWLQCESVLGANGDLITAYDTYRQLEARHRAERAAAASRARWGLLADGLVEAGEPSPDLGTTALHGDDHSLEPASTGTTNVEERIPHAGASRDKRDRRTLLMAIAAVAAGSGLIGLTPSTARRRVGAGDIARIEAVTALYRSVDYEIGGGALHTEISRFAEATSILLTSADSGQETTSLATAVAGARQLAGWTAFDAGRHSDAGRHWLAAERTAVAVGDQRLAARIRYCQARQFQHLHHNQDALATVRLAYDALGREATPALLAMLRGAEAASLAALGEHTEAVASLKLASGHFEDIDPDREPDWMRFYDRGELLAQYGRVYRDIARHDRRHADAAVEWTEAAIRAFGPQNVRSTVLNTVGLCSALALADDPGRTITVGASVIHQGRQLTSRRVQDRICYLSRDIPPDTRHSGLADFRHTVTRLAAA</sequence>
<keyword evidence="3" id="KW-1185">Reference proteome</keyword>
<name>A0A2W2E8L4_9ACTN</name>
<dbReference type="Gene3D" id="1.10.260.40">
    <property type="entry name" value="lambda repressor-like DNA-binding domains"/>
    <property type="match status" value="1"/>
</dbReference>
<dbReference type="GO" id="GO:0003677">
    <property type="term" value="F:DNA binding"/>
    <property type="evidence" value="ECO:0007669"/>
    <property type="project" value="InterPro"/>
</dbReference>
<accession>A0A2W2E8L4</accession>
<dbReference type="Proteomes" id="UP000248924">
    <property type="component" value="Unassembled WGS sequence"/>
</dbReference>
<evidence type="ECO:0000259" key="1">
    <source>
        <dbReference type="PROSITE" id="PS50943"/>
    </source>
</evidence>
<dbReference type="SMART" id="SM00530">
    <property type="entry name" value="HTH_XRE"/>
    <property type="match status" value="1"/>
</dbReference>
<dbReference type="SUPFAM" id="SSF47413">
    <property type="entry name" value="lambda repressor-like DNA-binding domains"/>
    <property type="match status" value="1"/>
</dbReference>